<evidence type="ECO:0000256" key="8">
    <source>
        <dbReference type="ARBA" id="ARBA00023136"/>
    </source>
</evidence>
<dbReference type="EMBL" id="JBHLXE010000101">
    <property type="protein sequence ID" value="MFC0180462.1"/>
    <property type="molecule type" value="Genomic_DNA"/>
</dbReference>
<feature type="domain" description="p-hydroxybenzoic acid efflux pump subunit AaeA-like beta-barrel" evidence="12">
    <location>
        <begin position="266"/>
        <end position="357"/>
    </location>
</feature>
<keyword evidence="7 10" id="KW-1133">Transmembrane helix</keyword>
<dbReference type="InterPro" id="IPR058634">
    <property type="entry name" value="AaeA-lik-b-barrel"/>
</dbReference>
<evidence type="ECO:0000256" key="2">
    <source>
        <dbReference type="ARBA" id="ARBA00009477"/>
    </source>
</evidence>
<accession>A0ABV6CCW9</accession>
<dbReference type="InterPro" id="IPR058633">
    <property type="entry name" value="EmrA/FarA_HH"/>
</dbReference>
<feature type="region of interest" description="Disordered" evidence="9">
    <location>
        <begin position="1"/>
        <end position="30"/>
    </location>
</feature>
<evidence type="ECO:0000256" key="1">
    <source>
        <dbReference type="ARBA" id="ARBA00004377"/>
    </source>
</evidence>
<dbReference type="Gene3D" id="2.40.30.170">
    <property type="match status" value="1"/>
</dbReference>
<keyword evidence="14" id="KW-1185">Reference proteome</keyword>
<comment type="subcellular location">
    <subcellularLocation>
        <location evidence="1">Cell inner membrane</location>
        <topology evidence="1">Single-pass membrane protein</topology>
    </subcellularLocation>
</comment>
<evidence type="ECO:0000256" key="10">
    <source>
        <dbReference type="SAM" id="Phobius"/>
    </source>
</evidence>
<dbReference type="Pfam" id="PF25963">
    <property type="entry name" value="Beta-barrel_AAEA"/>
    <property type="match status" value="1"/>
</dbReference>
<evidence type="ECO:0000256" key="9">
    <source>
        <dbReference type="SAM" id="MobiDB-lite"/>
    </source>
</evidence>
<organism evidence="13 14">
    <name type="scientific">Thorsellia kenyensis</name>
    <dbReference type="NCBI Taxonomy" id="1549888"/>
    <lineage>
        <taxon>Bacteria</taxon>
        <taxon>Pseudomonadati</taxon>
        <taxon>Pseudomonadota</taxon>
        <taxon>Gammaproteobacteria</taxon>
        <taxon>Enterobacterales</taxon>
        <taxon>Thorselliaceae</taxon>
        <taxon>Thorsellia</taxon>
    </lineage>
</organism>
<dbReference type="PANTHER" id="PTHR30386:SF19">
    <property type="entry name" value="MULTIDRUG EXPORT PROTEIN EMRA-RELATED"/>
    <property type="match status" value="1"/>
</dbReference>
<dbReference type="SUPFAM" id="SSF111369">
    <property type="entry name" value="HlyD-like secretion proteins"/>
    <property type="match status" value="3"/>
</dbReference>
<name>A0ABV6CCW9_9GAMM</name>
<reference evidence="13 14" key="1">
    <citation type="submission" date="2024-09" db="EMBL/GenBank/DDBJ databases">
        <authorList>
            <person name="Sun Q."/>
            <person name="Mori K."/>
        </authorList>
    </citation>
    <scope>NUCLEOTIDE SEQUENCE [LARGE SCALE GENOMIC DNA]</scope>
    <source>
        <strain evidence="13 14">CCM 8545</strain>
    </source>
</reference>
<evidence type="ECO:0000256" key="3">
    <source>
        <dbReference type="ARBA" id="ARBA00022448"/>
    </source>
</evidence>
<keyword evidence="8 10" id="KW-0472">Membrane</keyword>
<evidence type="ECO:0000313" key="14">
    <source>
        <dbReference type="Proteomes" id="UP001589758"/>
    </source>
</evidence>
<gene>
    <name evidence="13" type="ORF">ACFFIT_10280</name>
</gene>
<dbReference type="NCBIfam" id="TIGR00998">
    <property type="entry name" value="8a0101"/>
    <property type="match status" value="1"/>
</dbReference>
<dbReference type="PANTHER" id="PTHR30386">
    <property type="entry name" value="MEMBRANE FUSION SUBUNIT OF EMRAB-TOLC MULTIDRUG EFFLUX PUMP"/>
    <property type="match status" value="1"/>
</dbReference>
<feature type="domain" description="Multidrug export protein EmrA/FarA alpha-helical hairpin" evidence="11">
    <location>
        <begin position="109"/>
        <end position="230"/>
    </location>
</feature>
<evidence type="ECO:0000256" key="6">
    <source>
        <dbReference type="ARBA" id="ARBA00022692"/>
    </source>
</evidence>
<evidence type="ECO:0000259" key="11">
    <source>
        <dbReference type="Pfam" id="PF25885"/>
    </source>
</evidence>
<dbReference type="Gene3D" id="2.40.50.100">
    <property type="match status" value="1"/>
</dbReference>
<sequence>MENKDNTPNEVKKETIHRSDDNSSNSTQRNSKKRKFALSLLFLITAGGISIYSGHWFLSGRFHIETDNAYVAGNQVQIMPEITGMVNTIHAENTDYVQAGDLLVTLDSTDAEQRFEKAKSILATSVRQINQSQFQIKQYEAIVLEKETELAQAKRDLSRRSQLIQSNAIGKEELQHAQDAVKLAQAAFEASKQNLLANKVLIQDTPIESQPSVVKAASELKEAWIELERTKITSPVSGYVSRRSVQVGSQVVPSIPLMVIVPSDNFWIEANFKETQLSKMRIGQKAEVTTDLYGKDVKFSGVVKGIDMGTGSAFSLLPAQNATGNWIKIVQRVPVRIELDNKELANYPLRIGLSTNVNVNIKDSSGAHLAESKGKTHYEADSASFDMLEIESLINQIIKENTSDFKLTL</sequence>
<dbReference type="RefSeq" id="WP_385877582.1">
    <property type="nucleotide sequence ID" value="NZ_JBHLXE010000101.1"/>
</dbReference>
<comment type="caution">
    <text evidence="13">The sequence shown here is derived from an EMBL/GenBank/DDBJ whole genome shotgun (WGS) entry which is preliminary data.</text>
</comment>
<feature type="transmembrane region" description="Helical" evidence="10">
    <location>
        <begin position="36"/>
        <end position="58"/>
    </location>
</feature>
<evidence type="ECO:0000313" key="13">
    <source>
        <dbReference type="EMBL" id="MFC0180462.1"/>
    </source>
</evidence>
<dbReference type="Proteomes" id="UP001589758">
    <property type="component" value="Unassembled WGS sequence"/>
</dbReference>
<evidence type="ECO:0000256" key="5">
    <source>
        <dbReference type="ARBA" id="ARBA00022519"/>
    </source>
</evidence>
<dbReference type="InterPro" id="IPR005694">
    <property type="entry name" value="MFP_proteobact"/>
</dbReference>
<keyword evidence="4" id="KW-1003">Cell membrane</keyword>
<feature type="compositionally biased region" description="Basic and acidic residues" evidence="9">
    <location>
        <begin position="1"/>
        <end position="21"/>
    </location>
</feature>
<keyword evidence="6 10" id="KW-0812">Transmembrane</keyword>
<evidence type="ECO:0000259" key="12">
    <source>
        <dbReference type="Pfam" id="PF25963"/>
    </source>
</evidence>
<dbReference type="Gene3D" id="1.10.287.470">
    <property type="entry name" value="Helix hairpin bin"/>
    <property type="match status" value="1"/>
</dbReference>
<evidence type="ECO:0000256" key="4">
    <source>
        <dbReference type="ARBA" id="ARBA00022475"/>
    </source>
</evidence>
<protein>
    <submittedName>
        <fullName evidence="13">EmrA/EmrK family multidrug efflux transporter periplasmic adaptor subunit</fullName>
    </submittedName>
</protein>
<keyword evidence="5" id="KW-0997">Cell inner membrane</keyword>
<dbReference type="InterPro" id="IPR050739">
    <property type="entry name" value="MFP"/>
</dbReference>
<evidence type="ECO:0000256" key="7">
    <source>
        <dbReference type="ARBA" id="ARBA00022989"/>
    </source>
</evidence>
<comment type="similarity">
    <text evidence="2">Belongs to the membrane fusion protein (MFP) (TC 8.A.1) family.</text>
</comment>
<proteinExistence type="inferred from homology"/>
<dbReference type="Pfam" id="PF25885">
    <property type="entry name" value="HH_EMRA"/>
    <property type="match status" value="1"/>
</dbReference>
<keyword evidence="3" id="KW-0813">Transport</keyword>